<keyword evidence="2" id="KW-1185">Reference proteome</keyword>
<evidence type="ECO:0000313" key="2">
    <source>
        <dbReference type="Proteomes" id="UP000649617"/>
    </source>
</evidence>
<name>A0A812TBC1_SYMPI</name>
<sequence length="142" mass="16014">ATGEQRGSSNSFRIEVYAAATGTLVTTVNMQAADTVEKLVHKICAEVGQCPEETELIYKTERLDQRHCLCNVGLIADAEVQIVKVPLPLKNAQDVFRYFDNSMRHVEHRPILNFMGDQERIMPGDWIARLWMAESPPRTATL</sequence>
<dbReference type="EMBL" id="CAJNIZ010030635">
    <property type="protein sequence ID" value="CAE7525184.1"/>
    <property type="molecule type" value="Genomic_DNA"/>
</dbReference>
<feature type="non-terminal residue" evidence="1">
    <location>
        <position position="142"/>
    </location>
</feature>
<evidence type="ECO:0008006" key="3">
    <source>
        <dbReference type="Google" id="ProtNLM"/>
    </source>
</evidence>
<protein>
    <recommendedName>
        <fullName evidence="3">Ubiquitin-like domain-containing protein</fullName>
    </recommendedName>
</protein>
<reference evidence="1" key="1">
    <citation type="submission" date="2021-02" db="EMBL/GenBank/DDBJ databases">
        <authorList>
            <person name="Dougan E. K."/>
            <person name="Rhodes N."/>
            <person name="Thang M."/>
            <person name="Chan C."/>
        </authorList>
    </citation>
    <scope>NUCLEOTIDE SEQUENCE</scope>
</reference>
<comment type="caution">
    <text evidence="1">The sequence shown here is derived from an EMBL/GenBank/DDBJ whole genome shotgun (WGS) entry which is preliminary data.</text>
</comment>
<evidence type="ECO:0000313" key="1">
    <source>
        <dbReference type="EMBL" id="CAE7525184.1"/>
    </source>
</evidence>
<dbReference type="Proteomes" id="UP000649617">
    <property type="component" value="Unassembled WGS sequence"/>
</dbReference>
<proteinExistence type="predicted"/>
<feature type="non-terminal residue" evidence="1">
    <location>
        <position position="1"/>
    </location>
</feature>
<gene>
    <name evidence="1" type="ORF">SPIL2461_LOCUS13789</name>
</gene>
<dbReference type="SUPFAM" id="SSF54236">
    <property type="entry name" value="Ubiquitin-like"/>
    <property type="match status" value="1"/>
</dbReference>
<dbReference type="AlphaFoldDB" id="A0A812TBC1"/>
<organism evidence="1 2">
    <name type="scientific">Symbiodinium pilosum</name>
    <name type="common">Dinoflagellate</name>
    <dbReference type="NCBI Taxonomy" id="2952"/>
    <lineage>
        <taxon>Eukaryota</taxon>
        <taxon>Sar</taxon>
        <taxon>Alveolata</taxon>
        <taxon>Dinophyceae</taxon>
        <taxon>Suessiales</taxon>
        <taxon>Symbiodiniaceae</taxon>
        <taxon>Symbiodinium</taxon>
    </lineage>
</organism>
<dbReference type="InterPro" id="IPR029071">
    <property type="entry name" value="Ubiquitin-like_domsf"/>
</dbReference>
<dbReference type="Gene3D" id="3.10.20.90">
    <property type="entry name" value="Phosphatidylinositol 3-kinase Catalytic Subunit, Chain A, domain 1"/>
    <property type="match status" value="1"/>
</dbReference>
<accession>A0A812TBC1</accession>